<proteinExistence type="predicted"/>
<dbReference type="EMBL" id="CP163441">
    <property type="protein sequence ID" value="XDQ46523.1"/>
    <property type="molecule type" value="Genomic_DNA"/>
</dbReference>
<evidence type="ECO:0000313" key="2">
    <source>
        <dbReference type="EMBL" id="XDQ46523.1"/>
    </source>
</evidence>
<gene>
    <name evidence="2" type="ORF">AB5J52_32060</name>
</gene>
<dbReference type="AlphaFoldDB" id="A0AB39QYV7"/>
<protein>
    <submittedName>
        <fullName evidence="2">Uncharacterized protein</fullName>
    </submittedName>
</protein>
<evidence type="ECO:0000256" key="1">
    <source>
        <dbReference type="SAM" id="MobiDB-lite"/>
    </source>
</evidence>
<sequence length="114" mass="13067">MEEHEKTLEKLKSMPVIPARWIEEGTGVTYRQQWERDDWAARGELLRKTGILILMGGTTKEPAVWLHLPDDLAQRKIDLHAGHIPTAPEEWQGGPRKATEPFRGHDAEIRRPSV</sequence>
<name>A0AB39QYV7_9ACTN</name>
<feature type="compositionally biased region" description="Basic and acidic residues" evidence="1">
    <location>
        <begin position="97"/>
        <end position="114"/>
    </location>
</feature>
<feature type="region of interest" description="Disordered" evidence="1">
    <location>
        <begin position="85"/>
        <end position="114"/>
    </location>
</feature>
<accession>A0AB39QYV7</accession>
<organism evidence="2">
    <name type="scientific">Streptomyces sp. R39</name>
    <dbReference type="NCBI Taxonomy" id="3238631"/>
    <lineage>
        <taxon>Bacteria</taxon>
        <taxon>Bacillati</taxon>
        <taxon>Actinomycetota</taxon>
        <taxon>Actinomycetes</taxon>
        <taxon>Kitasatosporales</taxon>
        <taxon>Streptomycetaceae</taxon>
        <taxon>Streptomyces</taxon>
    </lineage>
</organism>
<reference evidence="2" key="1">
    <citation type="submission" date="2024-07" db="EMBL/GenBank/DDBJ databases">
        <authorList>
            <person name="Yu S.T."/>
        </authorList>
    </citation>
    <scope>NUCLEOTIDE SEQUENCE</scope>
    <source>
        <strain evidence="2">R39</strain>
    </source>
</reference>
<dbReference type="RefSeq" id="WP_369225514.1">
    <property type="nucleotide sequence ID" value="NZ_CP163441.1"/>
</dbReference>